<proteinExistence type="predicted"/>
<dbReference type="Proteomes" id="UP000319263">
    <property type="component" value="Chromosome"/>
</dbReference>
<reference evidence="8 10" key="1">
    <citation type="submission" date="2019-07" db="EMBL/GenBank/DDBJ databases">
        <title>Microlunatus dokdonensis sp. nov. isolated from the rhizospheric soil of the wild plant Elymus tsukushiensis.</title>
        <authorList>
            <person name="Ghim S.-Y."/>
            <person name="Hwang Y.-J."/>
            <person name="Son J.-S."/>
            <person name="Shin J.-H."/>
        </authorList>
    </citation>
    <scope>NUCLEOTIDE SEQUENCE [LARGE SCALE GENOMIC DNA]</scope>
    <source>
        <strain evidence="8 10">KUDC0627</strain>
    </source>
</reference>
<evidence type="ECO:0000256" key="1">
    <source>
        <dbReference type="ARBA" id="ARBA00002286"/>
    </source>
</evidence>
<evidence type="ECO:0000259" key="3">
    <source>
        <dbReference type="PROSITE" id="PS50994"/>
    </source>
</evidence>
<evidence type="ECO:0000313" key="4">
    <source>
        <dbReference type="EMBL" id="QDP94795.1"/>
    </source>
</evidence>
<dbReference type="InterPro" id="IPR050900">
    <property type="entry name" value="Transposase_IS3/IS150/IS904"/>
</dbReference>
<dbReference type="Pfam" id="PF00665">
    <property type="entry name" value="rve"/>
    <property type="match status" value="1"/>
</dbReference>
<dbReference type="EMBL" id="CP041692">
    <property type="protein sequence ID" value="QDP98082.1"/>
    <property type="molecule type" value="Genomic_DNA"/>
</dbReference>
<organism evidence="8 10">
    <name type="scientific">Microlunatus elymi</name>
    <dbReference type="NCBI Taxonomy" id="2596828"/>
    <lineage>
        <taxon>Bacteria</taxon>
        <taxon>Bacillati</taxon>
        <taxon>Actinomycetota</taxon>
        <taxon>Actinomycetes</taxon>
        <taxon>Propionibacteriales</taxon>
        <taxon>Propionibacteriaceae</taxon>
        <taxon>Microlunatus</taxon>
    </lineage>
</organism>
<name>A0A516PZS4_9ACTN</name>
<dbReference type="KEGG" id="mik:FOE78_01670"/>
<dbReference type="KEGG" id="mik:FOE78_11655"/>
<evidence type="ECO:0000313" key="5">
    <source>
        <dbReference type="EMBL" id="QDP94885.1"/>
    </source>
</evidence>
<dbReference type="SUPFAM" id="SSF53098">
    <property type="entry name" value="Ribonuclease H-like"/>
    <property type="match status" value="1"/>
</dbReference>
<keyword evidence="2" id="KW-0472">Membrane</keyword>
<protein>
    <submittedName>
        <fullName evidence="8">IS3 family transposase</fullName>
    </submittedName>
</protein>
<dbReference type="Pfam" id="PF13333">
    <property type="entry name" value="rve_2"/>
    <property type="match status" value="1"/>
</dbReference>
<dbReference type="PROSITE" id="PS50994">
    <property type="entry name" value="INTEGRASE"/>
    <property type="match status" value="1"/>
</dbReference>
<sequence>MSVARFIADQRTFYRVPIAVCCAILGLSVGWFYKWIKSPVTDRQQRRRELDAAVLAMFEASGRTYGSPRIHRDLVDAGWRVGHNTVADSMTRQGLQGRKRKHRKGLTKQDRKAAKFPDLVQRDFSARAPNCKWCGDITEIPTDEGKLYMATVIDLFSRKLLACPISDHPDAPLVCDAIKIAAAVRGGRDHIEGVIFHSDRGSTYTAKDFSLLCKKKLGIRQSMGRVGSCFDNAAAESFFSTLEHEVLSRHHFETKAQARAVVLAWCHQFYNVQRRHSGAALLPPDQYEMITADQPAAA</sequence>
<evidence type="ECO:0000313" key="7">
    <source>
        <dbReference type="EMBL" id="QDP95512.1"/>
    </source>
</evidence>
<dbReference type="OrthoDB" id="4281720at2"/>
<dbReference type="GO" id="GO:0003676">
    <property type="term" value="F:nucleic acid binding"/>
    <property type="evidence" value="ECO:0007669"/>
    <property type="project" value="InterPro"/>
</dbReference>
<dbReference type="InterPro" id="IPR001584">
    <property type="entry name" value="Integrase_cat-core"/>
</dbReference>
<dbReference type="KEGG" id="mik:FOE78_04905"/>
<dbReference type="PANTHER" id="PTHR46889">
    <property type="entry name" value="TRANSPOSASE INSF FOR INSERTION SEQUENCE IS3B-RELATED"/>
    <property type="match status" value="1"/>
</dbReference>
<dbReference type="InterPro" id="IPR036397">
    <property type="entry name" value="RNaseH_sf"/>
</dbReference>
<dbReference type="KEGG" id="mik:FOE78_05975"/>
<keyword evidence="10" id="KW-1185">Reference proteome</keyword>
<dbReference type="KEGG" id="mik:FOE78_21210"/>
<dbReference type="InterPro" id="IPR048020">
    <property type="entry name" value="Transpos_IS3"/>
</dbReference>
<dbReference type="AlphaFoldDB" id="A0A516PZS4"/>
<dbReference type="NCBIfam" id="NF033516">
    <property type="entry name" value="transpos_IS3"/>
    <property type="match status" value="1"/>
</dbReference>
<keyword evidence="2" id="KW-0812">Transmembrane</keyword>
<feature type="domain" description="Integrase catalytic" evidence="3">
    <location>
        <begin position="125"/>
        <end position="291"/>
    </location>
</feature>
<dbReference type="GO" id="GO:0015074">
    <property type="term" value="P:DNA integration"/>
    <property type="evidence" value="ECO:0007669"/>
    <property type="project" value="InterPro"/>
</dbReference>
<evidence type="ECO:0000313" key="9">
    <source>
        <dbReference type="EMBL" id="QDP98082.1"/>
    </source>
</evidence>
<accession>A0A516PZS4</accession>
<comment type="function">
    <text evidence="1">Involved in the transposition of the insertion sequence.</text>
</comment>
<dbReference type="EMBL" id="CP041692">
    <property type="protein sequence ID" value="QDP95339.1"/>
    <property type="molecule type" value="Genomic_DNA"/>
</dbReference>
<dbReference type="KEGG" id="mik:FOE78_02200"/>
<evidence type="ECO:0000313" key="10">
    <source>
        <dbReference type="Proteomes" id="UP000319263"/>
    </source>
</evidence>
<dbReference type="InterPro" id="IPR012337">
    <property type="entry name" value="RNaseH-like_sf"/>
</dbReference>
<dbReference type="EMBL" id="CP041692">
    <property type="protein sequence ID" value="QDP96471.1"/>
    <property type="molecule type" value="Genomic_DNA"/>
</dbReference>
<dbReference type="Pfam" id="PF13276">
    <property type="entry name" value="HTH_21"/>
    <property type="match status" value="1"/>
</dbReference>
<keyword evidence="2" id="KW-1133">Transmembrane helix</keyword>
<evidence type="ECO:0000256" key="2">
    <source>
        <dbReference type="SAM" id="Phobius"/>
    </source>
</evidence>
<dbReference type="InterPro" id="IPR025948">
    <property type="entry name" value="HTH-like_dom"/>
</dbReference>
<dbReference type="EMBL" id="CP041692">
    <property type="protein sequence ID" value="QDP95512.1"/>
    <property type="molecule type" value="Genomic_DNA"/>
</dbReference>
<evidence type="ECO:0000313" key="6">
    <source>
        <dbReference type="EMBL" id="QDP95339.1"/>
    </source>
</evidence>
<dbReference type="RefSeq" id="WP_143984784.1">
    <property type="nucleotide sequence ID" value="NZ_CP041692.1"/>
</dbReference>
<dbReference type="EMBL" id="CP041692">
    <property type="protein sequence ID" value="QDP94795.1"/>
    <property type="molecule type" value="Genomic_DNA"/>
</dbReference>
<feature type="transmembrane region" description="Helical" evidence="2">
    <location>
        <begin position="12"/>
        <end position="33"/>
    </location>
</feature>
<gene>
    <name evidence="4" type="ORF">FOE78_01670</name>
    <name evidence="5" type="ORF">FOE78_02200</name>
    <name evidence="6" type="ORF">FOE78_04905</name>
    <name evidence="7" type="ORF">FOE78_05975</name>
    <name evidence="8" type="ORF">FOE78_11655</name>
    <name evidence="9" type="ORF">FOE78_21210</name>
</gene>
<evidence type="ECO:0000313" key="8">
    <source>
        <dbReference type="EMBL" id="QDP96471.1"/>
    </source>
</evidence>
<dbReference type="Gene3D" id="3.30.420.10">
    <property type="entry name" value="Ribonuclease H-like superfamily/Ribonuclease H"/>
    <property type="match status" value="1"/>
</dbReference>
<dbReference type="PANTHER" id="PTHR46889:SF4">
    <property type="entry name" value="TRANSPOSASE INSO FOR INSERTION SEQUENCE ELEMENT IS911B-RELATED"/>
    <property type="match status" value="1"/>
</dbReference>
<dbReference type="EMBL" id="CP041692">
    <property type="protein sequence ID" value="QDP94885.1"/>
    <property type="molecule type" value="Genomic_DNA"/>
</dbReference>